<accession>A0AAD7UXH7</accession>
<dbReference type="GO" id="GO:0006338">
    <property type="term" value="P:chromatin remodeling"/>
    <property type="evidence" value="ECO:0007669"/>
    <property type="project" value="InterPro"/>
</dbReference>
<dbReference type="InterPro" id="IPR001005">
    <property type="entry name" value="SANT/Myb"/>
</dbReference>
<dbReference type="FunFam" id="1.10.10.60:FF:000087">
    <property type="entry name" value="DNA methyltransferase 1-associated protein 1"/>
    <property type="match status" value="1"/>
</dbReference>
<dbReference type="GO" id="GO:0003714">
    <property type="term" value="F:transcription corepressor activity"/>
    <property type="evidence" value="ECO:0007669"/>
    <property type="project" value="TreeGrafter"/>
</dbReference>
<evidence type="ECO:0000256" key="9">
    <source>
        <dbReference type="SAM" id="MobiDB-lite"/>
    </source>
</evidence>
<keyword evidence="12" id="KW-1185">Reference proteome</keyword>
<feature type="domain" description="Myb-like" evidence="10">
    <location>
        <begin position="111"/>
        <end position="163"/>
    </location>
</feature>
<comment type="similarity">
    <text evidence="2">Belongs to the SWC4 family.</text>
</comment>
<comment type="subcellular location">
    <subcellularLocation>
        <location evidence="1">Nucleus</location>
    </subcellularLocation>
</comment>
<keyword evidence="4" id="KW-0156">Chromatin regulator</keyword>
<dbReference type="Proteomes" id="UP001234581">
    <property type="component" value="Unassembled WGS sequence"/>
</dbReference>
<comment type="function">
    <text evidence="8">Component of the SWR1 complex which mediates the ATP-dependent exchange of histone H2A for the H2A variant HZT1 leading to transcriptional regulation of selected genes by chromatin remodeling. Component of the NuA4 histone acetyltransferase complex which is involved in transcriptional activation of selected genes principally by acetylation of nucleosomal histone H4 and H2A. The NuA4 complex is also involved in DNA repair.</text>
</comment>
<dbReference type="GeneID" id="83216704"/>
<dbReference type="GO" id="GO:0006281">
    <property type="term" value="P:DNA repair"/>
    <property type="evidence" value="ECO:0007669"/>
    <property type="project" value="InterPro"/>
</dbReference>
<evidence type="ECO:0000256" key="6">
    <source>
        <dbReference type="ARBA" id="ARBA00023163"/>
    </source>
</evidence>
<sequence>MQSTQPEDKTTNQPTPMETDAAMVSRDLYSLIGGAPPIAFVKPTFKAKYNDKKKAAAWVQQPFTNPARTDDLTLHHWIQESKLNQEYPFSKFNRVIDVPDYTDEEYERHLIDSEWTKDETDYLFNLCRRYDLRFPVIQDRYDFPEKTRSIEDLKDRYYAVQRKLIKARPHLPGEYHQDRQTLMQQYAFDKAKETERKEALIALFNRTKEEIEQEQALFVEARRIEMNEPKLAREREALLNALQLEQAQQMPTTPLTPTGSGVGASAAASTSGGTSLSTPGGIGITGGTAGMDSKKKKKAATQDEGGVKKNRRISNASSGVLDDVIPERKEKMVQGVYVRSQKLPVVTKQALQQKLLKTMADMDIPVRPQMPTAQVVQKYDQLHHSLVHMLELRKTVDKMEAEQRARMQRGGHGGGAAGSGSRPSGSRDKKRR</sequence>
<proteinExistence type="inferred from homology"/>
<feature type="region of interest" description="Disordered" evidence="9">
    <location>
        <begin position="398"/>
        <end position="432"/>
    </location>
</feature>
<dbReference type="CDD" id="cd11658">
    <property type="entry name" value="SANT_DMAP1_like"/>
    <property type="match status" value="1"/>
</dbReference>
<dbReference type="PANTHER" id="PTHR12855">
    <property type="entry name" value="DNA METHYLTRANSFERASE 1-ASSOCIATED PROTEIN 1 FAMILY MEMBER"/>
    <property type="match status" value="1"/>
</dbReference>
<evidence type="ECO:0000313" key="11">
    <source>
        <dbReference type="EMBL" id="KAJ8655090.1"/>
    </source>
</evidence>
<dbReference type="Pfam" id="PF16282">
    <property type="entry name" value="SANT_DAMP1_like"/>
    <property type="match status" value="1"/>
</dbReference>
<keyword evidence="7" id="KW-0539">Nucleus</keyword>
<evidence type="ECO:0000256" key="2">
    <source>
        <dbReference type="ARBA" id="ARBA00006918"/>
    </source>
</evidence>
<evidence type="ECO:0000313" key="12">
    <source>
        <dbReference type="Proteomes" id="UP001234581"/>
    </source>
</evidence>
<dbReference type="RefSeq" id="XP_058340003.1">
    <property type="nucleotide sequence ID" value="XM_058489292.1"/>
</dbReference>
<comment type="caution">
    <text evidence="11">The sequence shown here is derived from an EMBL/GenBank/DDBJ whole genome shotgun (WGS) entry which is preliminary data.</text>
</comment>
<dbReference type="Gene3D" id="1.10.10.60">
    <property type="entry name" value="Homeodomain-like"/>
    <property type="match status" value="1"/>
</dbReference>
<dbReference type="AlphaFoldDB" id="A0AAD7UXH7"/>
<evidence type="ECO:0000256" key="7">
    <source>
        <dbReference type="ARBA" id="ARBA00023242"/>
    </source>
</evidence>
<dbReference type="InterPro" id="IPR008468">
    <property type="entry name" value="DMAP1"/>
</dbReference>
<name>A0AAD7UXH7_9FUNG</name>
<dbReference type="InterPro" id="IPR027109">
    <property type="entry name" value="Swc4/Dmap1"/>
</dbReference>
<reference evidence="11 12" key="1">
    <citation type="submission" date="2023-03" db="EMBL/GenBank/DDBJ databases">
        <title>Genome sequence of Lichtheimia ornata CBS 291.66.</title>
        <authorList>
            <person name="Mohabir J.T."/>
            <person name="Shea T.P."/>
            <person name="Kurbessoian T."/>
            <person name="Berby B."/>
            <person name="Fontaine J."/>
            <person name="Livny J."/>
            <person name="Gnirke A."/>
            <person name="Stajich J.E."/>
            <person name="Cuomo C.A."/>
        </authorList>
    </citation>
    <scope>NUCLEOTIDE SEQUENCE [LARGE SCALE GENOMIC DNA]</scope>
    <source>
        <strain evidence="11">CBS 291.66</strain>
    </source>
</reference>
<dbReference type="SMART" id="SM00717">
    <property type="entry name" value="SANT"/>
    <property type="match status" value="1"/>
</dbReference>
<dbReference type="PANTHER" id="PTHR12855:SF10">
    <property type="entry name" value="DNA METHYLTRANSFERASE 1-ASSOCIATED PROTEIN 1"/>
    <property type="match status" value="1"/>
</dbReference>
<keyword evidence="5" id="KW-0805">Transcription regulation</keyword>
<keyword evidence="6" id="KW-0804">Transcription</keyword>
<feature type="region of interest" description="Disordered" evidence="9">
    <location>
        <begin position="251"/>
        <end position="322"/>
    </location>
</feature>
<evidence type="ECO:0000259" key="10">
    <source>
        <dbReference type="SMART" id="SM00717"/>
    </source>
</evidence>
<dbReference type="GO" id="GO:0000812">
    <property type="term" value="C:Swr1 complex"/>
    <property type="evidence" value="ECO:0007669"/>
    <property type="project" value="TreeGrafter"/>
</dbReference>
<organism evidence="11 12">
    <name type="scientific">Lichtheimia ornata</name>
    <dbReference type="NCBI Taxonomy" id="688661"/>
    <lineage>
        <taxon>Eukaryota</taxon>
        <taxon>Fungi</taxon>
        <taxon>Fungi incertae sedis</taxon>
        <taxon>Mucoromycota</taxon>
        <taxon>Mucoromycotina</taxon>
        <taxon>Mucoromycetes</taxon>
        <taxon>Mucorales</taxon>
        <taxon>Lichtheimiaceae</taxon>
        <taxon>Lichtheimia</taxon>
    </lineage>
</organism>
<evidence type="ECO:0000256" key="1">
    <source>
        <dbReference type="ARBA" id="ARBA00004123"/>
    </source>
</evidence>
<evidence type="ECO:0000256" key="3">
    <source>
        <dbReference type="ARBA" id="ARBA00019132"/>
    </source>
</evidence>
<dbReference type="GO" id="GO:0035267">
    <property type="term" value="C:NuA4 histone acetyltransferase complex"/>
    <property type="evidence" value="ECO:0007669"/>
    <property type="project" value="InterPro"/>
</dbReference>
<evidence type="ECO:0000256" key="8">
    <source>
        <dbReference type="ARBA" id="ARBA00025264"/>
    </source>
</evidence>
<gene>
    <name evidence="11" type="ORF">O0I10_009297</name>
</gene>
<dbReference type="InterPro" id="IPR032563">
    <property type="entry name" value="DAMP1_SANT-like"/>
</dbReference>
<dbReference type="EMBL" id="JARTCD010000053">
    <property type="protein sequence ID" value="KAJ8655090.1"/>
    <property type="molecule type" value="Genomic_DNA"/>
</dbReference>
<evidence type="ECO:0000256" key="5">
    <source>
        <dbReference type="ARBA" id="ARBA00023015"/>
    </source>
</evidence>
<protein>
    <recommendedName>
        <fullName evidence="3">SWR1-complex protein 4</fullName>
    </recommendedName>
</protein>
<dbReference type="Pfam" id="PF05499">
    <property type="entry name" value="DMAP1"/>
    <property type="match status" value="1"/>
</dbReference>
<dbReference type="GO" id="GO:0000122">
    <property type="term" value="P:negative regulation of transcription by RNA polymerase II"/>
    <property type="evidence" value="ECO:0007669"/>
    <property type="project" value="TreeGrafter"/>
</dbReference>
<evidence type="ECO:0000256" key="4">
    <source>
        <dbReference type="ARBA" id="ARBA00022853"/>
    </source>
</evidence>
<feature type="compositionally biased region" description="Gly residues" evidence="9">
    <location>
        <begin position="280"/>
        <end position="289"/>
    </location>
</feature>
<feature type="compositionally biased region" description="Low complexity" evidence="9">
    <location>
        <begin position="256"/>
        <end position="279"/>
    </location>
</feature>